<dbReference type="AlphaFoldDB" id="A0A518JYU2"/>
<name>A0A518JYU2_9BACT</name>
<sequence length="111" mass="12406">MILEQWSRENQWRNEYSAELIAQTHGSVRPISLEVDAETAVVHAVAASYHAVQLAIRVTQSLGRQQSAFAQTQLSLTVDGRRLDLMIPHEIATPWVSLPVDTCQRELTLVG</sequence>
<dbReference type="OrthoDB" id="289206at2"/>
<dbReference type="KEGG" id="rcf:Poly24_44250"/>
<keyword evidence="2" id="KW-1185">Reference proteome</keyword>
<dbReference type="Proteomes" id="UP000315082">
    <property type="component" value="Chromosome"/>
</dbReference>
<dbReference type="EMBL" id="CP036348">
    <property type="protein sequence ID" value="QDV70699.1"/>
    <property type="molecule type" value="Genomic_DNA"/>
</dbReference>
<gene>
    <name evidence="1" type="ORF">Poly24_44250</name>
</gene>
<accession>A0A518JYU2</accession>
<evidence type="ECO:0000313" key="2">
    <source>
        <dbReference type="Proteomes" id="UP000315082"/>
    </source>
</evidence>
<proteinExistence type="predicted"/>
<dbReference type="RefSeq" id="WP_145100351.1">
    <property type="nucleotide sequence ID" value="NZ_CP036348.1"/>
</dbReference>
<protein>
    <submittedName>
        <fullName evidence="1">Uncharacterized protein</fullName>
    </submittedName>
</protein>
<evidence type="ECO:0000313" key="1">
    <source>
        <dbReference type="EMBL" id="QDV70699.1"/>
    </source>
</evidence>
<organism evidence="1 2">
    <name type="scientific">Rosistilla carotiformis</name>
    <dbReference type="NCBI Taxonomy" id="2528017"/>
    <lineage>
        <taxon>Bacteria</taxon>
        <taxon>Pseudomonadati</taxon>
        <taxon>Planctomycetota</taxon>
        <taxon>Planctomycetia</taxon>
        <taxon>Pirellulales</taxon>
        <taxon>Pirellulaceae</taxon>
        <taxon>Rosistilla</taxon>
    </lineage>
</organism>
<reference evidence="1 2" key="1">
    <citation type="submission" date="2019-02" db="EMBL/GenBank/DDBJ databases">
        <title>Deep-cultivation of Planctomycetes and their phenomic and genomic characterization uncovers novel biology.</title>
        <authorList>
            <person name="Wiegand S."/>
            <person name="Jogler M."/>
            <person name="Boedeker C."/>
            <person name="Pinto D."/>
            <person name="Vollmers J."/>
            <person name="Rivas-Marin E."/>
            <person name="Kohn T."/>
            <person name="Peeters S.H."/>
            <person name="Heuer A."/>
            <person name="Rast P."/>
            <person name="Oberbeckmann S."/>
            <person name="Bunk B."/>
            <person name="Jeske O."/>
            <person name="Meyerdierks A."/>
            <person name="Storesund J.E."/>
            <person name="Kallscheuer N."/>
            <person name="Luecker S."/>
            <person name="Lage O.M."/>
            <person name="Pohl T."/>
            <person name="Merkel B.J."/>
            <person name="Hornburger P."/>
            <person name="Mueller R.-W."/>
            <person name="Bruemmer F."/>
            <person name="Labrenz M."/>
            <person name="Spormann A.M."/>
            <person name="Op den Camp H."/>
            <person name="Overmann J."/>
            <person name="Amann R."/>
            <person name="Jetten M.S.M."/>
            <person name="Mascher T."/>
            <person name="Medema M.H."/>
            <person name="Devos D.P."/>
            <person name="Kaster A.-K."/>
            <person name="Ovreas L."/>
            <person name="Rohde M."/>
            <person name="Galperin M.Y."/>
            <person name="Jogler C."/>
        </authorList>
    </citation>
    <scope>NUCLEOTIDE SEQUENCE [LARGE SCALE GENOMIC DNA]</scope>
    <source>
        <strain evidence="1 2">Poly24</strain>
    </source>
</reference>